<gene>
    <name evidence="2" type="ORF">DW929_03875</name>
</gene>
<organism evidence="2 3">
    <name type="scientific">Eubacterium ventriosum</name>
    <dbReference type="NCBI Taxonomy" id="39496"/>
    <lineage>
        <taxon>Bacteria</taxon>
        <taxon>Bacillati</taxon>
        <taxon>Bacillota</taxon>
        <taxon>Clostridia</taxon>
        <taxon>Eubacteriales</taxon>
        <taxon>Eubacteriaceae</taxon>
        <taxon>Eubacterium</taxon>
    </lineage>
</organism>
<feature type="transmembrane region" description="Helical" evidence="1">
    <location>
        <begin position="12"/>
        <end position="31"/>
    </location>
</feature>
<keyword evidence="1" id="KW-0812">Transmembrane</keyword>
<feature type="transmembrane region" description="Helical" evidence="1">
    <location>
        <begin position="104"/>
        <end position="128"/>
    </location>
</feature>
<dbReference type="Proteomes" id="UP000284598">
    <property type="component" value="Unassembled WGS sequence"/>
</dbReference>
<dbReference type="RefSeq" id="WP_118024954.1">
    <property type="nucleotide sequence ID" value="NZ_JBBNGR010000017.1"/>
</dbReference>
<feature type="transmembrane region" description="Helical" evidence="1">
    <location>
        <begin position="238"/>
        <end position="258"/>
    </location>
</feature>
<feature type="transmembrane region" description="Helical" evidence="1">
    <location>
        <begin position="60"/>
        <end position="83"/>
    </location>
</feature>
<keyword evidence="1" id="KW-0472">Membrane</keyword>
<dbReference type="AlphaFoldDB" id="A0A413S3N3"/>
<evidence type="ECO:0000256" key="1">
    <source>
        <dbReference type="SAM" id="Phobius"/>
    </source>
</evidence>
<feature type="transmembrane region" description="Helical" evidence="1">
    <location>
        <begin position="202"/>
        <end position="218"/>
    </location>
</feature>
<protein>
    <recommendedName>
        <fullName evidence="4">ABC transporter permease</fullName>
    </recommendedName>
</protein>
<dbReference type="EMBL" id="QSFO01000003">
    <property type="protein sequence ID" value="RHA56233.1"/>
    <property type="molecule type" value="Genomic_DNA"/>
</dbReference>
<feature type="transmembrane region" description="Helical" evidence="1">
    <location>
        <begin position="164"/>
        <end position="190"/>
    </location>
</feature>
<name>A0A413S3N3_9FIRM</name>
<keyword evidence="1" id="KW-1133">Transmembrane helix</keyword>
<reference evidence="2 3" key="1">
    <citation type="submission" date="2018-08" db="EMBL/GenBank/DDBJ databases">
        <title>A genome reference for cultivated species of the human gut microbiota.</title>
        <authorList>
            <person name="Zou Y."/>
            <person name="Xue W."/>
            <person name="Luo G."/>
        </authorList>
    </citation>
    <scope>NUCLEOTIDE SEQUENCE [LARGE SCALE GENOMIC DNA]</scope>
    <source>
        <strain evidence="2 3">AM43-2</strain>
    </source>
</reference>
<comment type="caution">
    <text evidence="2">The sequence shown here is derived from an EMBL/GenBank/DDBJ whole genome shotgun (WGS) entry which is preliminary data.</text>
</comment>
<sequence>MLKREIKNYGEIVFNVRFCLCVACIFLLFQLDTGIPMMFSSYHWSVTAKEWDIISTLLDAIYFGMYIQMINIVSTAGFGLRFCEEWKAGIVPWMVRKCGLKKYARLYVSIATLSGGSIAIVGFILYVISIKMHNVSLLNPELLENLKTTANYGYTLNTHSGIKYIIIMATLYFIVGALASVIAICMSTLITNKYFVMVSPYLIYRIYVEISKIINIPYNQRIDYYLFGRQEIGKSFWQTETIILLILILIIIAGQFMFRKGLRRKLVYEKY</sequence>
<evidence type="ECO:0000313" key="3">
    <source>
        <dbReference type="Proteomes" id="UP000284598"/>
    </source>
</evidence>
<evidence type="ECO:0008006" key="4">
    <source>
        <dbReference type="Google" id="ProtNLM"/>
    </source>
</evidence>
<evidence type="ECO:0000313" key="2">
    <source>
        <dbReference type="EMBL" id="RHA56233.1"/>
    </source>
</evidence>
<accession>A0A413S3N3</accession>
<proteinExistence type="predicted"/>